<gene>
    <name evidence="1" type="ORF">IRI77_35575</name>
</gene>
<proteinExistence type="predicted"/>
<protein>
    <recommendedName>
        <fullName evidence="3">Restriction endonuclease</fullName>
    </recommendedName>
</protein>
<sequence>MNTPIPLTTPVNKGIVTALDQVIDDFFGLSPINLSYANRSAYGKLCREKPQLDGAELVRRLLSRISENRSALTQAGTPVRGGQMWRFKKNLKLDPGNGSLEVRIERAIARLMDSDWVNQVPLSSGLTDGHEAKRSIDLVHRHSDTEYDFIELKALSPGRRCGGNQTPLFAAMEILQYGLIFLYCRENQEVLFPATADLRPLLRARIIHLEVLMTHNCYEQPGGVGQSGLAWLNNILLSCMEELNHRTPCLVSFTFAFKQFAKEFAWIEADHQSLVKSEFEGCWPGILRDKIQCAIAGRQPIDIC</sequence>
<accession>A0A7S7SLF6</accession>
<organism evidence="1 2">
    <name type="scientific">Paludibaculum fermentans</name>
    <dbReference type="NCBI Taxonomy" id="1473598"/>
    <lineage>
        <taxon>Bacteria</taxon>
        <taxon>Pseudomonadati</taxon>
        <taxon>Acidobacteriota</taxon>
        <taxon>Terriglobia</taxon>
        <taxon>Bryobacterales</taxon>
        <taxon>Bryobacteraceae</taxon>
        <taxon>Paludibaculum</taxon>
    </lineage>
</organism>
<evidence type="ECO:0008006" key="3">
    <source>
        <dbReference type="Google" id="ProtNLM"/>
    </source>
</evidence>
<evidence type="ECO:0000313" key="1">
    <source>
        <dbReference type="EMBL" id="QOY88000.1"/>
    </source>
</evidence>
<name>A0A7S7SLF6_PALFE</name>
<keyword evidence="2" id="KW-1185">Reference proteome</keyword>
<dbReference type="KEGG" id="pfer:IRI77_35575"/>
<evidence type="ECO:0000313" key="2">
    <source>
        <dbReference type="Proteomes" id="UP000593892"/>
    </source>
</evidence>
<dbReference type="EMBL" id="CP063849">
    <property type="protein sequence ID" value="QOY88000.1"/>
    <property type="molecule type" value="Genomic_DNA"/>
</dbReference>
<reference evidence="1 2" key="1">
    <citation type="submission" date="2020-10" db="EMBL/GenBank/DDBJ databases">
        <title>Complete genome sequence of Paludibaculum fermentans P105T, a facultatively anaerobic acidobacterium capable of dissimilatory Fe(III) reduction.</title>
        <authorList>
            <person name="Dedysh S.N."/>
            <person name="Beletsky A.V."/>
            <person name="Kulichevskaya I.S."/>
            <person name="Mardanov A.V."/>
            <person name="Ravin N.V."/>
        </authorList>
    </citation>
    <scope>NUCLEOTIDE SEQUENCE [LARGE SCALE GENOMIC DNA]</scope>
    <source>
        <strain evidence="1 2">P105</strain>
    </source>
</reference>
<dbReference type="AlphaFoldDB" id="A0A7S7SLF6"/>
<dbReference type="RefSeq" id="WP_194449663.1">
    <property type="nucleotide sequence ID" value="NZ_CP063849.1"/>
</dbReference>
<dbReference type="Proteomes" id="UP000593892">
    <property type="component" value="Chromosome"/>
</dbReference>